<keyword evidence="5" id="KW-0547">Nucleotide-binding</keyword>
<keyword evidence="8" id="KW-0902">Two-component regulatory system</keyword>
<dbReference type="InterPro" id="IPR011712">
    <property type="entry name" value="Sig_transdc_His_kin_sub3_dim/P"/>
</dbReference>
<dbReference type="CDD" id="cd16917">
    <property type="entry name" value="HATPase_UhpB-NarQ-NarX-like"/>
    <property type="match status" value="1"/>
</dbReference>
<evidence type="ECO:0000256" key="7">
    <source>
        <dbReference type="ARBA" id="ARBA00022840"/>
    </source>
</evidence>
<feature type="domain" description="Putative sensor" evidence="12">
    <location>
        <begin position="31"/>
        <end position="201"/>
    </location>
</feature>
<feature type="transmembrane region" description="Helical" evidence="9">
    <location>
        <begin position="168"/>
        <end position="190"/>
    </location>
</feature>
<dbReference type="EC" id="2.7.13.3" evidence="2"/>
<keyword evidence="4" id="KW-0808">Transferase</keyword>
<dbReference type="EMBL" id="SGXD01000003">
    <property type="protein sequence ID" value="RZS87198.1"/>
    <property type="molecule type" value="Genomic_DNA"/>
</dbReference>
<dbReference type="InterPro" id="IPR036890">
    <property type="entry name" value="HATPase_C_sf"/>
</dbReference>
<dbReference type="Gene3D" id="1.20.5.1930">
    <property type="match status" value="1"/>
</dbReference>
<evidence type="ECO:0000256" key="2">
    <source>
        <dbReference type="ARBA" id="ARBA00012438"/>
    </source>
</evidence>
<evidence type="ECO:0000256" key="4">
    <source>
        <dbReference type="ARBA" id="ARBA00022679"/>
    </source>
</evidence>
<dbReference type="RefSeq" id="WP_130493350.1">
    <property type="nucleotide sequence ID" value="NZ_SGXD01000003.1"/>
</dbReference>
<dbReference type="GO" id="GO:0016020">
    <property type="term" value="C:membrane"/>
    <property type="evidence" value="ECO:0007669"/>
    <property type="project" value="InterPro"/>
</dbReference>
<organism evidence="13 14">
    <name type="scientific">Motilibacter rhizosphaerae</name>
    <dbReference type="NCBI Taxonomy" id="598652"/>
    <lineage>
        <taxon>Bacteria</taxon>
        <taxon>Bacillati</taxon>
        <taxon>Actinomycetota</taxon>
        <taxon>Actinomycetes</taxon>
        <taxon>Motilibacterales</taxon>
        <taxon>Motilibacteraceae</taxon>
        <taxon>Motilibacter</taxon>
    </lineage>
</organism>
<evidence type="ECO:0000259" key="11">
    <source>
        <dbReference type="Pfam" id="PF07730"/>
    </source>
</evidence>
<sequence length="423" mass="43571">MIPEPAPEPAPAPRERPPLLAAVAHVALDPWVALVGFIVVVVMLSVSAGLVAAFLLGLPLLALTLLVSDRLAAAQRARLAAVLGVVVPAPARPVPRAPGLVARVGARLRSRAQWKQVAYHLCALPVALVVSLLPVVLAGAGVALVSVLGWSTLLDRSRVGLLDSGWLLAAWTLLGLVALALVVPAVRLAVLVDVGLARGLLGADDRAALVARVDTLVESRAGAVAAADLERQRIERDLHDGAQQRLVSLAMSLGRAQHQLDSDPERARLLLAQASDEAKQALAEIRDLVRGIHPSILTDRGLEAALGPVAARLPVPVVLDVDVQPRPAADVEGAAYFTVVEALTNVAKHAGASTAAVTVRRRGDRLEVEVRDDGRGGASADGGTGLRGLAQRLAAVDGTLAVESPPGGPTVLTAVVPCGGTPS</sequence>
<evidence type="ECO:0000256" key="9">
    <source>
        <dbReference type="SAM" id="Phobius"/>
    </source>
</evidence>
<evidence type="ECO:0000256" key="1">
    <source>
        <dbReference type="ARBA" id="ARBA00000085"/>
    </source>
</evidence>
<dbReference type="OrthoDB" id="5241729at2"/>
<dbReference type="PANTHER" id="PTHR24421:SF10">
    <property type="entry name" value="NITRATE_NITRITE SENSOR PROTEIN NARQ"/>
    <property type="match status" value="1"/>
</dbReference>
<dbReference type="PANTHER" id="PTHR24421">
    <property type="entry name" value="NITRATE/NITRITE SENSOR PROTEIN NARX-RELATED"/>
    <property type="match status" value="1"/>
</dbReference>
<evidence type="ECO:0000313" key="14">
    <source>
        <dbReference type="Proteomes" id="UP000293638"/>
    </source>
</evidence>
<dbReference type="Gene3D" id="3.30.565.10">
    <property type="entry name" value="Histidine kinase-like ATPase, C-terminal domain"/>
    <property type="match status" value="1"/>
</dbReference>
<proteinExistence type="predicted"/>
<feature type="transmembrane region" description="Helical" evidence="9">
    <location>
        <begin position="50"/>
        <end position="68"/>
    </location>
</feature>
<evidence type="ECO:0000313" key="13">
    <source>
        <dbReference type="EMBL" id="RZS87198.1"/>
    </source>
</evidence>
<evidence type="ECO:0000256" key="8">
    <source>
        <dbReference type="ARBA" id="ARBA00023012"/>
    </source>
</evidence>
<dbReference type="SUPFAM" id="SSF55874">
    <property type="entry name" value="ATPase domain of HSP90 chaperone/DNA topoisomerase II/histidine kinase"/>
    <property type="match status" value="1"/>
</dbReference>
<protein>
    <recommendedName>
        <fullName evidence="2">histidine kinase</fullName>
        <ecNumber evidence="2">2.7.13.3</ecNumber>
    </recommendedName>
</protein>
<dbReference type="InterPro" id="IPR050482">
    <property type="entry name" value="Sensor_HK_TwoCompSys"/>
</dbReference>
<dbReference type="GO" id="GO:0000155">
    <property type="term" value="F:phosphorelay sensor kinase activity"/>
    <property type="evidence" value="ECO:0007669"/>
    <property type="project" value="InterPro"/>
</dbReference>
<dbReference type="Pfam" id="PF13796">
    <property type="entry name" value="Sensor"/>
    <property type="match status" value="1"/>
</dbReference>
<name>A0A4Q7NQ42_9ACTN</name>
<keyword evidence="3" id="KW-0597">Phosphoprotein</keyword>
<feature type="domain" description="Signal transduction histidine kinase subgroup 3 dimerisation and phosphoacceptor" evidence="11">
    <location>
        <begin position="230"/>
        <end position="295"/>
    </location>
</feature>
<dbReference type="InterPro" id="IPR025828">
    <property type="entry name" value="Put_sensor_dom"/>
</dbReference>
<evidence type="ECO:0000259" key="10">
    <source>
        <dbReference type="Pfam" id="PF02518"/>
    </source>
</evidence>
<dbReference type="Pfam" id="PF07730">
    <property type="entry name" value="HisKA_3"/>
    <property type="match status" value="1"/>
</dbReference>
<dbReference type="AlphaFoldDB" id="A0A4Q7NQ42"/>
<accession>A0A4Q7NQ42</accession>
<comment type="catalytic activity">
    <reaction evidence="1">
        <text>ATP + protein L-histidine = ADP + protein N-phospho-L-histidine.</text>
        <dbReference type="EC" id="2.7.13.3"/>
    </reaction>
</comment>
<keyword evidence="9" id="KW-1133">Transmembrane helix</keyword>
<dbReference type="GO" id="GO:0046983">
    <property type="term" value="F:protein dimerization activity"/>
    <property type="evidence" value="ECO:0007669"/>
    <property type="project" value="InterPro"/>
</dbReference>
<gene>
    <name evidence="13" type="ORF">EV189_2622</name>
</gene>
<keyword evidence="14" id="KW-1185">Reference proteome</keyword>
<keyword evidence="6 13" id="KW-0418">Kinase</keyword>
<evidence type="ECO:0000256" key="3">
    <source>
        <dbReference type="ARBA" id="ARBA00022553"/>
    </source>
</evidence>
<dbReference type="Pfam" id="PF02518">
    <property type="entry name" value="HATPase_c"/>
    <property type="match status" value="1"/>
</dbReference>
<dbReference type="GO" id="GO:0005524">
    <property type="term" value="F:ATP binding"/>
    <property type="evidence" value="ECO:0007669"/>
    <property type="project" value="UniProtKB-KW"/>
</dbReference>
<keyword evidence="9" id="KW-0472">Membrane</keyword>
<reference evidence="13 14" key="1">
    <citation type="submission" date="2019-02" db="EMBL/GenBank/DDBJ databases">
        <title>Genomic Encyclopedia of Type Strains, Phase IV (KMG-IV): sequencing the most valuable type-strain genomes for metagenomic binning, comparative biology and taxonomic classification.</title>
        <authorList>
            <person name="Goeker M."/>
        </authorList>
    </citation>
    <scope>NUCLEOTIDE SEQUENCE [LARGE SCALE GENOMIC DNA]</scope>
    <source>
        <strain evidence="13 14">DSM 45622</strain>
    </source>
</reference>
<dbReference type="Proteomes" id="UP000293638">
    <property type="component" value="Unassembled WGS sequence"/>
</dbReference>
<feature type="domain" description="Histidine kinase/HSP90-like ATPase" evidence="10">
    <location>
        <begin position="338"/>
        <end position="417"/>
    </location>
</feature>
<feature type="transmembrane region" description="Helical" evidence="9">
    <location>
        <begin position="19"/>
        <end position="44"/>
    </location>
</feature>
<feature type="transmembrane region" description="Helical" evidence="9">
    <location>
        <begin position="117"/>
        <end position="148"/>
    </location>
</feature>
<keyword evidence="9" id="KW-0812">Transmembrane</keyword>
<evidence type="ECO:0000259" key="12">
    <source>
        <dbReference type="Pfam" id="PF13796"/>
    </source>
</evidence>
<dbReference type="InterPro" id="IPR003594">
    <property type="entry name" value="HATPase_dom"/>
</dbReference>
<comment type="caution">
    <text evidence="13">The sequence shown here is derived from an EMBL/GenBank/DDBJ whole genome shotgun (WGS) entry which is preliminary data.</text>
</comment>
<evidence type="ECO:0000256" key="6">
    <source>
        <dbReference type="ARBA" id="ARBA00022777"/>
    </source>
</evidence>
<evidence type="ECO:0000256" key="5">
    <source>
        <dbReference type="ARBA" id="ARBA00022741"/>
    </source>
</evidence>
<keyword evidence="7" id="KW-0067">ATP-binding</keyword>